<feature type="coiled-coil region" evidence="3">
    <location>
        <begin position="562"/>
        <end position="656"/>
    </location>
</feature>
<feature type="compositionally biased region" description="Polar residues" evidence="4">
    <location>
        <begin position="691"/>
        <end position="700"/>
    </location>
</feature>
<comment type="caution">
    <text evidence="5">The sequence shown here is derived from an EMBL/GenBank/DDBJ whole genome shotgun (WGS) entry which is preliminary data.</text>
</comment>
<evidence type="ECO:0000256" key="1">
    <source>
        <dbReference type="ARBA" id="ARBA00022737"/>
    </source>
</evidence>
<protein>
    <submittedName>
        <fullName evidence="5">Uncharacterized protein</fullName>
    </submittedName>
</protein>
<sequence>MNSPSKRHQFSLQLERITPHSQSAHLKLWPDTNYPAPMMPSSTLPMKMLDLSNISQNNENDELVNIQCGSTQLALLQGNGMLHLYDLQRLEKIPTPLSQDIIVKQVALGLEHALLFGTFASDVCVMAWGRNDRGQLGLGFADTCRIEEPTELPFFTKSSLKGVASLQCGEHHSGLLDDCGQLFLWGCNREGQLGFGQMLEEKVKGQRVQEAQPFATWPQQIRNVPECMLVSQFSLGANQTLLLTQVGSLYQTSSHLSPKNTTFSLLTLPDPSPISKIGSKGSLSSALFDSKDLYVFTLPPSGLKLWSKITSVEDFQLSQSQLIVKIHTPTEGEALMQLKIASDNKLEPFLENSRDLKMVACGPNYVVGLIKPEVQKKKAQKAGSRTVREQPRQEIPQFQHTPVAQPRRNQSLHQKSLSQASIPSKSIKELQKQEKSASRSRSRENSYIQQQNSDILHVKSHSPPHQHISEKPTLQKQAQFDQDSVKTTSEHKALLKDALLKEIAHRKLLEKQLQILQEDFETFKRDLQPVNQQENSLVVEYEKLYNACLEECEKAQQYYSLYQSEEQRVIEVTEENRLLKERNLELEKENESLKDNFEGLKQESSQLQSKYEELRQEREEETKSVMRTVIDQQRTIEMLRGEIQTLQESIKTLQSVHKIQEIQKPTKITPSVIPEIVKKPIIRKLSPRPAQRSTENLTTLDSHRSNVSEVKQLPTIKKFQPALLNKSKSRERLKTQITLPAWNDDTKPLSNNSVSGKSKSPERQQRGQTSTKKLFQRVKSAQFSQTVRGKPVFAKEIISEETQVIVNIPSYPEQNTTERTQTNIKNAEHAILPSMFTDQVLATPLKESLHIKPQLGSPLQQNTSPDAKQPITRQSPIQIVSQMPRQQSSQKSPQMAYEITNTLQLADPFTEQENSNKKLNQCLLSPEETQNQYPAMKPISILQPALNANMLIKPTEMISSPIKSPQKTSQIDSLQQRLEHIRKSKAMLEAKMRDFELKKRL</sequence>
<dbReference type="InterPro" id="IPR051210">
    <property type="entry name" value="Ub_ligase/GEF_domain"/>
</dbReference>
<feature type="compositionally biased region" description="Basic and acidic residues" evidence="4">
    <location>
        <begin position="426"/>
        <end position="444"/>
    </location>
</feature>
<dbReference type="PANTHER" id="PTHR22870">
    <property type="entry name" value="REGULATOR OF CHROMOSOME CONDENSATION"/>
    <property type="match status" value="1"/>
</dbReference>
<feature type="repeat" description="RCC1" evidence="2">
    <location>
        <begin position="123"/>
        <end position="179"/>
    </location>
</feature>
<keyword evidence="1" id="KW-0677">Repeat</keyword>
<proteinExistence type="predicted"/>
<dbReference type="SUPFAM" id="SSF50985">
    <property type="entry name" value="RCC1/BLIP-II"/>
    <property type="match status" value="1"/>
</dbReference>
<name>A0A8J8NYB2_HALGN</name>
<accession>A0A8J8NYB2</accession>
<keyword evidence="3" id="KW-0175">Coiled coil</keyword>
<dbReference type="Gene3D" id="2.130.10.30">
    <property type="entry name" value="Regulator of chromosome condensation 1/beta-lactamase-inhibitor protein II"/>
    <property type="match status" value="1"/>
</dbReference>
<feature type="compositionally biased region" description="Polar residues" evidence="4">
    <location>
        <begin position="748"/>
        <end position="758"/>
    </location>
</feature>
<evidence type="ECO:0000256" key="3">
    <source>
        <dbReference type="SAM" id="Coils"/>
    </source>
</evidence>
<keyword evidence="6" id="KW-1185">Reference proteome</keyword>
<gene>
    <name evidence="5" type="ORF">FGO68_gene3384</name>
</gene>
<dbReference type="InterPro" id="IPR009091">
    <property type="entry name" value="RCC1/BLIP-II"/>
</dbReference>
<dbReference type="InterPro" id="IPR000408">
    <property type="entry name" value="Reg_chr_condens"/>
</dbReference>
<dbReference type="Proteomes" id="UP000785679">
    <property type="component" value="Unassembled WGS sequence"/>
</dbReference>
<dbReference type="EMBL" id="RRYP01002764">
    <property type="protein sequence ID" value="TNV84442.1"/>
    <property type="molecule type" value="Genomic_DNA"/>
</dbReference>
<evidence type="ECO:0000256" key="4">
    <source>
        <dbReference type="SAM" id="MobiDB-lite"/>
    </source>
</evidence>
<dbReference type="PROSITE" id="PS50012">
    <property type="entry name" value="RCC1_3"/>
    <property type="match status" value="2"/>
</dbReference>
<evidence type="ECO:0000256" key="2">
    <source>
        <dbReference type="PROSITE-ProRule" id="PRU00235"/>
    </source>
</evidence>
<feature type="compositionally biased region" description="Polar residues" evidence="4">
    <location>
        <begin position="396"/>
        <end position="424"/>
    </location>
</feature>
<dbReference type="AlphaFoldDB" id="A0A8J8NYB2"/>
<evidence type="ECO:0000313" key="5">
    <source>
        <dbReference type="EMBL" id="TNV84442.1"/>
    </source>
</evidence>
<feature type="region of interest" description="Disordered" evidence="4">
    <location>
        <begin position="377"/>
        <end position="449"/>
    </location>
</feature>
<dbReference type="Pfam" id="PF00415">
    <property type="entry name" value="RCC1"/>
    <property type="match status" value="2"/>
</dbReference>
<feature type="region of interest" description="Disordered" evidence="4">
    <location>
        <begin position="736"/>
        <end position="772"/>
    </location>
</feature>
<feature type="coiled-coil region" evidence="3">
    <location>
        <begin position="971"/>
        <end position="998"/>
    </location>
</feature>
<dbReference type="OrthoDB" id="5370059at2759"/>
<dbReference type="PANTHER" id="PTHR22870:SF408">
    <property type="entry name" value="OS09G0560450 PROTEIN"/>
    <property type="match status" value="1"/>
</dbReference>
<reference evidence="5" key="1">
    <citation type="submission" date="2019-06" db="EMBL/GenBank/DDBJ databases">
        <authorList>
            <person name="Zheng W."/>
        </authorList>
    </citation>
    <scope>NUCLEOTIDE SEQUENCE</scope>
    <source>
        <strain evidence="5">QDHG01</strain>
    </source>
</reference>
<feature type="region of interest" description="Disordered" evidence="4">
    <location>
        <begin position="687"/>
        <end position="709"/>
    </location>
</feature>
<evidence type="ECO:0000313" key="6">
    <source>
        <dbReference type="Proteomes" id="UP000785679"/>
    </source>
</evidence>
<organism evidence="5 6">
    <name type="scientific">Halteria grandinella</name>
    <dbReference type="NCBI Taxonomy" id="5974"/>
    <lineage>
        <taxon>Eukaryota</taxon>
        <taxon>Sar</taxon>
        <taxon>Alveolata</taxon>
        <taxon>Ciliophora</taxon>
        <taxon>Intramacronucleata</taxon>
        <taxon>Spirotrichea</taxon>
        <taxon>Stichotrichia</taxon>
        <taxon>Sporadotrichida</taxon>
        <taxon>Halteriidae</taxon>
        <taxon>Halteria</taxon>
    </lineage>
</organism>
<feature type="repeat" description="RCC1" evidence="2">
    <location>
        <begin position="180"/>
        <end position="246"/>
    </location>
</feature>